<evidence type="ECO:0000313" key="5">
    <source>
        <dbReference type="Proteomes" id="UP001519294"/>
    </source>
</evidence>
<dbReference type="RefSeq" id="WP_319023824.1">
    <property type="nucleotide sequence ID" value="NZ_JAGIKX010000008.1"/>
</dbReference>
<keyword evidence="1" id="KW-0328">Glycosyltransferase</keyword>
<dbReference type="Pfam" id="PF13524">
    <property type="entry name" value="Glyco_trans_1_2"/>
    <property type="match status" value="1"/>
</dbReference>
<keyword evidence="2" id="KW-0808">Transferase</keyword>
<dbReference type="Proteomes" id="UP001519294">
    <property type="component" value="Unassembled WGS sequence"/>
</dbReference>
<dbReference type="SUPFAM" id="SSF53756">
    <property type="entry name" value="UDP-Glycosyltransferase/glycogen phosphorylase"/>
    <property type="match status" value="1"/>
</dbReference>
<dbReference type="EMBL" id="JAGIKX010000008">
    <property type="protein sequence ID" value="MBP2257423.1"/>
    <property type="molecule type" value="Genomic_DNA"/>
</dbReference>
<keyword evidence="5" id="KW-1185">Reference proteome</keyword>
<gene>
    <name evidence="4" type="ORF">J2Z81_001371</name>
</gene>
<comment type="caution">
    <text evidence="4">The sequence shown here is derived from an EMBL/GenBank/DDBJ whole genome shotgun (WGS) entry which is preliminary data.</text>
</comment>
<sequence length="375" mass="43534">MRKTAKVVHMTTVHHPYDTRIFHKECTSLQKGGYDVSLIASMDKQEIQKDTDVTMVPIKKRKNRLARMVFSTLEAYLKAKSLKADCYHIHDPELLPVGRLLKKKNNVVIYDVHEDYVTAMYQKEYFPKPIRKAVGAVYGFVEKILSKNMALCLAEKYYQEKYPSGICILNYPALNDKLVNHQIDDQPAENKILYTGNVSMERGAYIHAQIPNIDPSVSVHFIGKCPSSIAEKMYAEAGEKKEQLMIEGIDQFIEREEIDDKYISRKWLAGIALFPPTQHYKKKELTKFFEYMSAGLPILCSNFPVWKKFMDKYQCGIAVDPYNEEEIKEAIDYLRKHPEEARQMGMNGKKAVVRQLNWQKEEEKLINWYGALLKQ</sequence>
<dbReference type="InterPro" id="IPR055259">
    <property type="entry name" value="YkvP/CgeB_Glyco_trans-like"/>
</dbReference>
<evidence type="ECO:0000259" key="3">
    <source>
        <dbReference type="Pfam" id="PF13524"/>
    </source>
</evidence>
<reference evidence="4 5" key="1">
    <citation type="submission" date="2021-03" db="EMBL/GenBank/DDBJ databases">
        <title>Genomic Encyclopedia of Type Strains, Phase IV (KMG-IV): sequencing the most valuable type-strain genomes for metagenomic binning, comparative biology and taxonomic classification.</title>
        <authorList>
            <person name="Goeker M."/>
        </authorList>
    </citation>
    <scope>NUCLEOTIDE SEQUENCE [LARGE SCALE GENOMIC DNA]</scope>
    <source>
        <strain evidence="4 5">DSM 25790</strain>
    </source>
</reference>
<feature type="domain" description="Spore protein YkvP/CgeB glycosyl transferase-like" evidence="3">
    <location>
        <begin position="286"/>
        <end position="361"/>
    </location>
</feature>
<accession>A0ABS4S7H8</accession>
<dbReference type="PANTHER" id="PTHR12526:SF629">
    <property type="entry name" value="TEICHURONIC ACID BIOSYNTHESIS GLYCOSYLTRANSFERASE TUAH-RELATED"/>
    <property type="match status" value="1"/>
</dbReference>
<evidence type="ECO:0000256" key="2">
    <source>
        <dbReference type="ARBA" id="ARBA00022679"/>
    </source>
</evidence>
<dbReference type="PANTHER" id="PTHR12526">
    <property type="entry name" value="GLYCOSYLTRANSFERASE"/>
    <property type="match status" value="1"/>
</dbReference>
<evidence type="ECO:0000313" key="4">
    <source>
        <dbReference type="EMBL" id="MBP2257423.1"/>
    </source>
</evidence>
<organism evidence="4 5">
    <name type="scientific">Virgibacillus alimentarius</name>
    <dbReference type="NCBI Taxonomy" id="698769"/>
    <lineage>
        <taxon>Bacteria</taxon>
        <taxon>Bacillati</taxon>
        <taxon>Bacillota</taxon>
        <taxon>Bacilli</taxon>
        <taxon>Bacillales</taxon>
        <taxon>Bacillaceae</taxon>
        <taxon>Virgibacillus</taxon>
    </lineage>
</organism>
<evidence type="ECO:0000256" key="1">
    <source>
        <dbReference type="ARBA" id="ARBA00022676"/>
    </source>
</evidence>
<name>A0ABS4S7H8_9BACI</name>
<proteinExistence type="predicted"/>
<dbReference type="Gene3D" id="3.40.50.2000">
    <property type="entry name" value="Glycogen Phosphorylase B"/>
    <property type="match status" value="2"/>
</dbReference>
<protein>
    <submittedName>
        <fullName evidence="4">Glycosyltransferase involved in cell wall biosynthesis</fullName>
    </submittedName>
</protein>